<accession>A0ABD1M424</accession>
<comment type="caution">
    <text evidence="3">The sequence shown here is derived from an EMBL/GenBank/DDBJ whole genome shotgun (WGS) entry which is preliminary data.</text>
</comment>
<evidence type="ECO:0008006" key="5">
    <source>
        <dbReference type="Google" id="ProtNLM"/>
    </source>
</evidence>
<dbReference type="InterPro" id="IPR011990">
    <property type="entry name" value="TPR-like_helical_dom_sf"/>
</dbReference>
<dbReference type="Proteomes" id="UP001603857">
    <property type="component" value="Unassembled WGS sequence"/>
</dbReference>
<keyword evidence="4" id="KW-1185">Reference proteome</keyword>
<feature type="repeat" description="PPR" evidence="2">
    <location>
        <begin position="166"/>
        <end position="200"/>
    </location>
</feature>
<dbReference type="InterPro" id="IPR002885">
    <property type="entry name" value="PPR_rpt"/>
</dbReference>
<organism evidence="3 4">
    <name type="scientific">Flemingia macrophylla</name>
    <dbReference type="NCBI Taxonomy" id="520843"/>
    <lineage>
        <taxon>Eukaryota</taxon>
        <taxon>Viridiplantae</taxon>
        <taxon>Streptophyta</taxon>
        <taxon>Embryophyta</taxon>
        <taxon>Tracheophyta</taxon>
        <taxon>Spermatophyta</taxon>
        <taxon>Magnoliopsida</taxon>
        <taxon>eudicotyledons</taxon>
        <taxon>Gunneridae</taxon>
        <taxon>Pentapetalae</taxon>
        <taxon>rosids</taxon>
        <taxon>fabids</taxon>
        <taxon>Fabales</taxon>
        <taxon>Fabaceae</taxon>
        <taxon>Papilionoideae</taxon>
        <taxon>50 kb inversion clade</taxon>
        <taxon>NPAAA clade</taxon>
        <taxon>indigoferoid/millettioid clade</taxon>
        <taxon>Phaseoleae</taxon>
        <taxon>Flemingia</taxon>
    </lineage>
</organism>
<evidence type="ECO:0000313" key="4">
    <source>
        <dbReference type="Proteomes" id="UP001603857"/>
    </source>
</evidence>
<protein>
    <recommendedName>
        <fullName evidence="5">Pentatricopeptide repeat-containing protein</fullName>
    </recommendedName>
</protein>
<evidence type="ECO:0000256" key="1">
    <source>
        <dbReference type="ARBA" id="ARBA00022737"/>
    </source>
</evidence>
<name>A0ABD1M424_9FABA</name>
<dbReference type="PROSITE" id="PS51375">
    <property type="entry name" value="PPR"/>
    <property type="match status" value="1"/>
</dbReference>
<dbReference type="Gene3D" id="1.25.40.10">
    <property type="entry name" value="Tetratricopeptide repeat domain"/>
    <property type="match status" value="1"/>
</dbReference>
<evidence type="ECO:0000256" key="2">
    <source>
        <dbReference type="PROSITE-ProRule" id="PRU00708"/>
    </source>
</evidence>
<dbReference type="NCBIfam" id="TIGR00756">
    <property type="entry name" value="PPR"/>
    <property type="match status" value="1"/>
</dbReference>
<keyword evidence="1" id="KW-0677">Repeat</keyword>
<reference evidence="3 4" key="1">
    <citation type="submission" date="2024-08" db="EMBL/GenBank/DDBJ databases">
        <title>Insights into the chromosomal genome structure of Flemingia macrophylla.</title>
        <authorList>
            <person name="Ding Y."/>
            <person name="Zhao Y."/>
            <person name="Bi W."/>
            <person name="Wu M."/>
            <person name="Zhao G."/>
            <person name="Gong Y."/>
            <person name="Li W."/>
            <person name="Zhang P."/>
        </authorList>
    </citation>
    <scope>NUCLEOTIDE SEQUENCE [LARGE SCALE GENOMIC DNA]</scope>
    <source>
        <strain evidence="3">DYQJB</strain>
        <tissue evidence="3">Leaf</tissue>
    </source>
</reference>
<evidence type="ECO:0000313" key="3">
    <source>
        <dbReference type="EMBL" id="KAL2330523.1"/>
    </source>
</evidence>
<sequence length="201" mass="22968">MMLSDPYSYALILIQMFCINFVLDTLIKNAFIENETEAYNAFIEDKTSSTFKYAVLTGQDSVAAITQRSRLLVVYVSLLAVQLNEAMLHDLPWTGFPTWPTPPRFTRAMFHHSVPPHHQMSPCTLHHKGPIPKQSTFIHNNVISPKLSLGHLFNARKMFDALSHRTVVSYNTLITAYSRRVDVGDAWNLLFHMRGRDFSPT</sequence>
<proteinExistence type="predicted"/>
<dbReference type="AlphaFoldDB" id="A0ABD1M424"/>
<gene>
    <name evidence="3" type="ORF">Fmac_018104</name>
</gene>
<dbReference type="EMBL" id="JBGMDY010000006">
    <property type="protein sequence ID" value="KAL2330523.1"/>
    <property type="molecule type" value="Genomic_DNA"/>
</dbReference>